<evidence type="ECO:0000313" key="5">
    <source>
        <dbReference type="Proteomes" id="UP000663829"/>
    </source>
</evidence>
<name>A0A815UMV5_9BILA</name>
<dbReference type="EMBL" id="CAJOBA010045106">
    <property type="protein sequence ID" value="CAF4172727.1"/>
    <property type="molecule type" value="Genomic_DNA"/>
</dbReference>
<evidence type="ECO:0000313" key="1">
    <source>
        <dbReference type="EMBL" id="CAF1362933.1"/>
    </source>
</evidence>
<gene>
    <name evidence="2" type="ORF">GPM918_LOCUS37433</name>
    <name evidence="1" type="ORF">OVA965_LOCUS31324</name>
    <name evidence="4" type="ORF">SRO942_LOCUS38197</name>
    <name evidence="3" type="ORF">TMI583_LOCUS32151</name>
</gene>
<keyword evidence="5" id="KW-1185">Reference proteome</keyword>
<dbReference type="AlphaFoldDB" id="A0A815UMV5"/>
<dbReference type="Proteomes" id="UP000677228">
    <property type="component" value="Unassembled WGS sequence"/>
</dbReference>
<dbReference type="Proteomes" id="UP000663829">
    <property type="component" value="Unassembled WGS sequence"/>
</dbReference>
<evidence type="ECO:0000313" key="4">
    <source>
        <dbReference type="EMBL" id="CAF4377956.1"/>
    </source>
</evidence>
<reference evidence="2" key="1">
    <citation type="submission" date="2021-02" db="EMBL/GenBank/DDBJ databases">
        <authorList>
            <person name="Nowell W R."/>
        </authorList>
    </citation>
    <scope>NUCLEOTIDE SEQUENCE</scope>
</reference>
<organism evidence="2 5">
    <name type="scientific">Didymodactylos carnosus</name>
    <dbReference type="NCBI Taxonomy" id="1234261"/>
    <lineage>
        <taxon>Eukaryota</taxon>
        <taxon>Metazoa</taxon>
        <taxon>Spiralia</taxon>
        <taxon>Gnathifera</taxon>
        <taxon>Rotifera</taxon>
        <taxon>Eurotatoria</taxon>
        <taxon>Bdelloidea</taxon>
        <taxon>Philodinida</taxon>
        <taxon>Philodinidae</taxon>
        <taxon>Didymodactylos</taxon>
    </lineage>
</organism>
<sequence>MVKSMLRSRTYLMRTKTISFELARCCCGDVTTNYWLCVDLSVRSVFIEDEMETTPVAPIVSTTSRSTVGTCG</sequence>
<dbReference type="EMBL" id="CAJOBC010089203">
    <property type="protein sequence ID" value="CAF4377956.1"/>
    <property type="molecule type" value="Genomic_DNA"/>
</dbReference>
<evidence type="ECO:0000313" key="3">
    <source>
        <dbReference type="EMBL" id="CAF4172727.1"/>
    </source>
</evidence>
<evidence type="ECO:0000313" key="2">
    <source>
        <dbReference type="EMBL" id="CAF1518297.1"/>
    </source>
</evidence>
<comment type="caution">
    <text evidence="2">The sequence shown here is derived from an EMBL/GenBank/DDBJ whole genome shotgun (WGS) entry which is preliminary data.</text>
</comment>
<dbReference type="EMBL" id="CAJNOK010023450">
    <property type="protein sequence ID" value="CAF1362933.1"/>
    <property type="molecule type" value="Genomic_DNA"/>
</dbReference>
<dbReference type="EMBL" id="CAJNOQ010023657">
    <property type="protein sequence ID" value="CAF1518297.1"/>
    <property type="molecule type" value="Genomic_DNA"/>
</dbReference>
<dbReference type="Proteomes" id="UP000681722">
    <property type="component" value="Unassembled WGS sequence"/>
</dbReference>
<accession>A0A815UMV5</accession>
<dbReference type="Proteomes" id="UP000682733">
    <property type="component" value="Unassembled WGS sequence"/>
</dbReference>
<protein>
    <submittedName>
        <fullName evidence="2">Uncharacterized protein</fullName>
    </submittedName>
</protein>
<proteinExistence type="predicted"/>